<feature type="region of interest" description="Disordered" evidence="6">
    <location>
        <begin position="319"/>
        <end position="688"/>
    </location>
</feature>
<feature type="compositionally biased region" description="Basic and acidic residues" evidence="6">
    <location>
        <begin position="334"/>
        <end position="344"/>
    </location>
</feature>
<evidence type="ECO:0000256" key="1">
    <source>
        <dbReference type="ARBA" id="ARBA00004123"/>
    </source>
</evidence>
<reference evidence="8 9" key="1">
    <citation type="journal article" date="2017" name="Nat. Ecol. Evol.">
        <title>Scallop genome provides insights into evolution of bilaterian karyotype and development.</title>
        <authorList>
            <person name="Wang S."/>
            <person name="Zhang J."/>
            <person name="Jiao W."/>
            <person name="Li J."/>
            <person name="Xun X."/>
            <person name="Sun Y."/>
            <person name="Guo X."/>
            <person name="Huan P."/>
            <person name="Dong B."/>
            <person name="Zhang L."/>
            <person name="Hu X."/>
            <person name="Sun X."/>
            <person name="Wang J."/>
            <person name="Zhao C."/>
            <person name="Wang Y."/>
            <person name="Wang D."/>
            <person name="Huang X."/>
            <person name="Wang R."/>
            <person name="Lv J."/>
            <person name="Li Y."/>
            <person name="Zhang Z."/>
            <person name="Liu B."/>
            <person name="Lu W."/>
            <person name="Hui Y."/>
            <person name="Liang J."/>
            <person name="Zhou Z."/>
            <person name="Hou R."/>
            <person name="Li X."/>
            <person name="Liu Y."/>
            <person name="Li H."/>
            <person name="Ning X."/>
            <person name="Lin Y."/>
            <person name="Zhao L."/>
            <person name="Xing Q."/>
            <person name="Dou J."/>
            <person name="Li Y."/>
            <person name="Mao J."/>
            <person name="Guo H."/>
            <person name="Dou H."/>
            <person name="Li T."/>
            <person name="Mu C."/>
            <person name="Jiang W."/>
            <person name="Fu Q."/>
            <person name="Fu X."/>
            <person name="Miao Y."/>
            <person name="Liu J."/>
            <person name="Yu Q."/>
            <person name="Li R."/>
            <person name="Liao H."/>
            <person name="Li X."/>
            <person name="Kong Y."/>
            <person name="Jiang Z."/>
            <person name="Chourrout D."/>
            <person name="Li R."/>
            <person name="Bao Z."/>
        </authorList>
    </citation>
    <scope>NUCLEOTIDE SEQUENCE [LARGE SCALE GENOMIC DNA]</scope>
    <source>
        <strain evidence="8 9">PY_sf001</strain>
    </source>
</reference>
<sequence length="2750" mass="304575">MVFCGKEHKGIKTKMSSGSGAPRGPVPADRDPNQADGDRHAEKGDNQGEGQPELQRSGSSSGNPTTANQQKSSRHEGEQSPQDHFSFGKSDQIANISDPVSGASYKNEEDKGQATSRGVDSYDRGGGAQGGDVAAAMASPEDTPNPPSRTQGKNTDSCPDFQNIDYSGHFKVNLVSRGTKSTVLKMKTEEERFVKFCHLFYCDLQLCAVEEALQSDLKLDVTKVGYPPSVCTQPGASDPVAVTVKSFLNSLCYQLSAVNISSTPWNIDQVRTILSSLDSYRKGIVIGYEVSGDEAINYWLAGEGGSMKSAIEVLDQRLGPGSNSVQQSSQHQDMVPKKPDRDTTDTGNGSSFVGQQERLSQTDSRLQQTGLAVSGQKQQQGPEQMTERTHLHPQHERLRTTNQQYQSEEEQASADSLRGKPGGSGSDTRPGGSGSDNRPGGSRSDNRQGGSGSDNRPGGSGSDNRPPGFSGPGDGHSDPTQPPIERQQERNGDPTRPSMRGRQEEFGEHNQPSMGRKQEGDGDPTGPSIGRQQKGIVDHTQPSMGRQQGGDGDPHGTGITRDDKRTDVQKEAENIESVRSWKEEHGDIPFADGDSEHNSSLTENQKEWSGQNANNPQQESTSAPVDQNIDRYQGQGQFGVHGDPVGAPTGGQNAGVQNMTEPSPGSDDQYKLPQGQPPSTKHDVHHETASSIITMKKILGRLDENILSSLPLILKDLRYKFKNVKIEWKKGQHTVNITGAEVDVRRVTTEIVNQLKAVKDNKVEINNKHIKQEALNMFREKSVFDYLRENIRSQEVACHLTKNEDPADVYLWIYTADTDRERAVRLVTSSVVCREIELDSYWKLFLESQYVQQELSDLQKEYSGRVAIKTQQRLVTLSCTADIEHKVLEIVNRMKKDFFTEGNKTVEYTSGGDLTVELCTKVQQHDIQMMEKKYGVKCHPVKKNRKQGWEVTGPRGTLEKACNTLKELSATVTSRHLPLVDKITEDFFKTQPGQDDMAGVGENTGCLVTLLEQEVADSTGTLGEVRSDIQGLVSATERSDRSNLAGRQWRSEDGRVVALYCGDGRNSTSDVLVELTQNKGTQAVRFQPYQDKVTVTLNLPEWKDGSNKEKDTIRKHFQEIIIMAAEKKYTSVTVLLDDCERCGWKERKACISLVKNTLYSLQAENAGACSCAYFVRDQGMFMALRDVIDDSFRNITQKYLYITDEKDEVALDWEHVDQSDIKEKKPEIIILKGELAKMTSQVIVNTTDTTLSLDYGAVSASILRVAGPQIQKECDQYYSGVKFGEVVITRGYKLKCKHVFHGALPSYVKDRQLKFMRSFVWGCLTEADKKKYSTISFPALGTGNLGYPRDLVAKTMFDTVNSYFNEGKDSSIETVSFVVYPKDTPTVKAFQDEEKKQRQKVLEVTTRVPTLPVSEKTRLQLRYGDVDLWVTVGQIERAAADGLLIFWDSTTLYKSPLRCSYFNENINPGGVNVLQSKREFLSSKGMTVVTVAGSLPFKAVIHCLIKGDNIDLQTVMSVLAEADSCRCTSVILSLGTKEPLTRLKAQFVNQFHDALKQLDGKNKALRRMEIMLDSVDTYKATESHIRSTYADRLVENRTVTGEEPLGATGGVQTRSMTRETNAQQRSAGNSTKRNLLVAGKLDSIEKAIQQLKNKISNVQAQYQTELTPSPTGTTIDQNSPKPERPPRRSKPVGDTKPAPKGSGAQDDDSSSPVTESTILKKTEYEERRLVLKSRPPLTLDKSSVEVWLKKTGSEQFTVVWPFLQDTEALIIFQSVNDAKKLLNKPSDQYTVNEFPGQTVQNLKATLKTAMVETIKKYIEPKNIYDKMFRASGATWCENNGTCFLEGSLPEIQCAYGFIVQLIAGGNVGRGNQQRSNTDGDRDGAAQGGTRRGEGPDSRGNGQNRHTNPDISNSGVVESKDGTRGGDGPDSRGNGQNIHTKDVFHGGARGSFSDTTTGHERQGSDGNTSLHHRNKNDETQSQDRESHRGSRHSPVFHTNINHDNVTQTTESNNKSVRGNEIFQDQECAPYGREHVGHPLQSFDGNKPDDIETKPHTTGIQGDPKGYREGAIKKTLYNERESKNIWYSDEEGQPSDIGNASLINNKGNLRSKEAKMHHSEEYQSGGFDNLSRENVDYNNAPKFHMSDDGRERGEHDKFVQSRKRTDEGSSIETVTCSAEQFHKICFFNPGIESAAKIVFNKNRTECNITDLHGYFKKAKSQLSSYARREIDNLSKTERGKFKKHFEHEKNDMDVMKLFCEYNPSSNQIRLVGEKYDAVQQAEQRMLEAIGRTGKPDHGKGCGIQPEQSLTKSSSKGRKRNLSPPELLQTKNGVRMFVYQADLLDLDVDAIVYGANSNLSYSNGLPKQIAQAAGPKFEEACSNIFAERGKLNAGDSCFSTAGHLHNQYIIHAVAPMWSVYKKEKLHGENRRMYQDDLCKTVMNALEEADNIGARSVALPAIGYGQCPSDVPAAAAREAVKLYCEKHKNSTLKEIHFVDRNEDILKKLSDLLLCSRELNVGASFVHGTTRVSSPQNKAGVPQGPPVSPQVYPKVYPSLISNHATGGTYMLSEHLSVCIMKGTYVKTKATALVSIEDELFQSERYIAKEISKAAAGKQYEKEIDTLRKGNSQCKISDVFLTGAGKIKNASHVLHVIGPVADKTISGNSELFKGFADNTRACIFQILKLVDKKELYSVALPTFASGTLQPGQTDQLWEICVEEVENYVTCNVLPLVIYNWWHCLSSNGICNCRYFE</sequence>
<dbReference type="Proteomes" id="UP000242188">
    <property type="component" value="Unassembled WGS sequence"/>
</dbReference>
<evidence type="ECO:0000256" key="4">
    <source>
        <dbReference type="ARBA" id="ARBA00023027"/>
    </source>
</evidence>
<evidence type="ECO:0000256" key="2">
    <source>
        <dbReference type="ARBA" id="ARBA00022676"/>
    </source>
</evidence>
<evidence type="ECO:0000256" key="6">
    <source>
        <dbReference type="SAM" id="MobiDB-lite"/>
    </source>
</evidence>
<dbReference type="PANTHER" id="PTHR14453">
    <property type="entry name" value="PARP/ZINC FINGER CCCH TYPE DOMAIN CONTAINING PROTEIN"/>
    <property type="match status" value="1"/>
</dbReference>
<dbReference type="OrthoDB" id="10052316at2759"/>
<feature type="region of interest" description="Disordered" evidence="6">
    <location>
        <begin position="1"/>
        <end position="158"/>
    </location>
</feature>
<organism evidence="8 9">
    <name type="scientific">Mizuhopecten yessoensis</name>
    <name type="common">Japanese scallop</name>
    <name type="synonym">Patinopecten yessoensis</name>
    <dbReference type="NCBI Taxonomy" id="6573"/>
    <lineage>
        <taxon>Eukaryota</taxon>
        <taxon>Metazoa</taxon>
        <taxon>Spiralia</taxon>
        <taxon>Lophotrochozoa</taxon>
        <taxon>Mollusca</taxon>
        <taxon>Bivalvia</taxon>
        <taxon>Autobranchia</taxon>
        <taxon>Pteriomorphia</taxon>
        <taxon>Pectinida</taxon>
        <taxon>Pectinoidea</taxon>
        <taxon>Pectinidae</taxon>
        <taxon>Mizuhopecten</taxon>
    </lineage>
</organism>
<accession>A0A210QKL1</accession>
<comment type="subcellular location">
    <subcellularLocation>
        <location evidence="1">Nucleus</location>
    </subcellularLocation>
</comment>
<feature type="compositionally biased region" description="Basic and acidic residues" evidence="6">
    <location>
        <begin position="2142"/>
        <end position="2164"/>
    </location>
</feature>
<feature type="compositionally biased region" description="Basic and acidic residues" evidence="6">
    <location>
        <begin position="1974"/>
        <end position="1987"/>
    </location>
</feature>
<feature type="region of interest" description="Disordered" evidence="6">
    <location>
        <begin position="1601"/>
        <end position="1634"/>
    </location>
</feature>
<feature type="compositionally biased region" description="Basic and acidic residues" evidence="6">
    <location>
        <begin position="1917"/>
        <end position="1929"/>
    </location>
</feature>
<dbReference type="GO" id="GO:0003714">
    <property type="term" value="F:transcription corepressor activity"/>
    <property type="evidence" value="ECO:0007669"/>
    <property type="project" value="TreeGrafter"/>
</dbReference>
<dbReference type="PROSITE" id="PS51154">
    <property type="entry name" value="MACRO"/>
    <property type="match status" value="3"/>
</dbReference>
<feature type="region of interest" description="Disordered" evidence="6">
    <location>
        <begin position="1664"/>
        <end position="1719"/>
    </location>
</feature>
<dbReference type="GO" id="GO:0070212">
    <property type="term" value="P:protein poly-ADP-ribosylation"/>
    <property type="evidence" value="ECO:0007669"/>
    <property type="project" value="TreeGrafter"/>
</dbReference>
<feature type="compositionally biased region" description="Polar residues" evidence="6">
    <location>
        <begin position="1899"/>
        <end position="1915"/>
    </location>
</feature>
<dbReference type="GO" id="GO:0010629">
    <property type="term" value="P:negative regulation of gene expression"/>
    <property type="evidence" value="ECO:0007669"/>
    <property type="project" value="TreeGrafter"/>
</dbReference>
<feature type="region of interest" description="Disordered" evidence="6">
    <location>
        <begin position="2141"/>
        <end position="2164"/>
    </location>
</feature>
<dbReference type="GO" id="GO:1990404">
    <property type="term" value="F:NAD+-protein mono-ADP-ribosyltransferase activity"/>
    <property type="evidence" value="ECO:0007669"/>
    <property type="project" value="TreeGrafter"/>
</dbReference>
<dbReference type="Pfam" id="PF01661">
    <property type="entry name" value="Macro"/>
    <property type="match status" value="3"/>
</dbReference>
<keyword evidence="3" id="KW-0808">Transferase</keyword>
<dbReference type="GO" id="GO:0005737">
    <property type="term" value="C:cytoplasm"/>
    <property type="evidence" value="ECO:0007669"/>
    <property type="project" value="TreeGrafter"/>
</dbReference>
<evidence type="ECO:0000256" key="5">
    <source>
        <dbReference type="ARBA" id="ARBA00023242"/>
    </source>
</evidence>
<gene>
    <name evidence="8" type="ORF">KP79_PYT16943</name>
</gene>
<evidence type="ECO:0000313" key="8">
    <source>
        <dbReference type="EMBL" id="OWF49270.1"/>
    </source>
</evidence>
<dbReference type="EMBL" id="NEDP02003185">
    <property type="protein sequence ID" value="OWF49270.1"/>
    <property type="molecule type" value="Genomic_DNA"/>
</dbReference>
<comment type="caution">
    <text evidence="8">The sequence shown here is derived from an EMBL/GenBank/DDBJ whole genome shotgun (WGS) entry which is preliminary data.</text>
</comment>
<dbReference type="InterPro" id="IPR052056">
    <property type="entry name" value="Mono-ARTD/PARP"/>
</dbReference>
<dbReference type="Gene3D" id="3.40.220.10">
    <property type="entry name" value="Leucine Aminopeptidase, subunit E, domain 1"/>
    <property type="match status" value="3"/>
</dbReference>
<feature type="compositionally biased region" description="Basic and acidic residues" evidence="6">
    <location>
        <begin position="28"/>
        <end position="46"/>
    </location>
</feature>
<feature type="compositionally biased region" description="Polar residues" evidence="6">
    <location>
        <begin position="654"/>
        <end position="663"/>
    </location>
</feature>
<feature type="domain" description="Macro" evidence="7">
    <location>
        <begin position="1215"/>
        <end position="1398"/>
    </location>
</feature>
<feature type="compositionally biased region" description="Polar residues" evidence="6">
    <location>
        <begin position="54"/>
        <end position="71"/>
    </location>
</feature>
<keyword evidence="9" id="KW-1185">Reference proteome</keyword>
<dbReference type="InterPro" id="IPR043472">
    <property type="entry name" value="Macro_dom-like"/>
</dbReference>
<protein>
    <submittedName>
        <fullName evidence="8">Poly [ADP-ribose] polymerase 14</fullName>
    </submittedName>
</protein>
<keyword evidence="2" id="KW-0328">Glycosyltransferase</keyword>
<proteinExistence type="predicted"/>
<feature type="compositionally biased region" description="Basic and acidic residues" evidence="6">
    <location>
        <begin position="1"/>
        <end position="10"/>
    </location>
</feature>
<feature type="compositionally biased region" description="Polar residues" evidence="6">
    <location>
        <begin position="598"/>
        <end position="625"/>
    </location>
</feature>
<feature type="compositionally biased region" description="Basic and acidic residues" evidence="6">
    <location>
        <begin position="385"/>
        <end position="399"/>
    </location>
</feature>
<dbReference type="GO" id="GO:0005634">
    <property type="term" value="C:nucleus"/>
    <property type="evidence" value="ECO:0007669"/>
    <property type="project" value="UniProtKB-SubCell"/>
</dbReference>
<feature type="region of interest" description="Disordered" evidence="6">
    <location>
        <begin position="1869"/>
        <end position="2017"/>
    </location>
</feature>
<evidence type="ECO:0000259" key="7">
    <source>
        <dbReference type="PROSITE" id="PS51154"/>
    </source>
</evidence>
<dbReference type="SUPFAM" id="SSF52949">
    <property type="entry name" value="Macro domain-like"/>
    <property type="match status" value="3"/>
</dbReference>
<feature type="compositionally biased region" description="Basic and acidic residues" evidence="6">
    <location>
        <begin position="560"/>
        <end position="573"/>
    </location>
</feature>
<feature type="compositionally biased region" description="Polar residues" evidence="6">
    <location>
        <begin position="345"/>
        <end position="383"/>
    </location>
</feature>
<evidence type="ECO:0000256" key="3">
    <source>
        <dbReference type="ARBA" id="ARBA00022679"/>
    </source>
</evidence>
<dbReference type="SMART" id="SM00506">
    <property type="entry name" value="A1pp"/>
    <property type="match status" value="3"/>
</dbReference>
<feature type="compositionally biased region" description="Polar residues" evidence="6">
    <location>
        <begin position="1610"/>
        <end position="1633"/>
    </location>
</feature>
<feature type="compositionally biased region" description="Polar residues" evidence="6">
    <location>
        <begin position="1664"/>
        <end position="1678"/>
    </location>
</feature>
<feature type="domain" description="Macro" evidence="7">
    <location>
        <begin position="2320"/>
        <end position="2512"/>
    </location>
</feature>
<dbReference type="PANTHER" id="PTHR14453:SF102">
    <property type="entry name" value="PROTEIN MONO-ADP-RIBOSYLTRANSFERASE PARP14-LIKE"/>
    <property type="match status" value="1"/>
</dbReference>
<evidence type="ECO:0000313" key="9">
    <source>
        <dbReference type="Proteomes" id="UP000242188"/>
    </source>
</evidence>
<feature type="domain" description="Macro" evidence="7">
    <location>
        <begin position="2559"/>
        <end position="2750"/>
    </location>
</feature>
<dbReference type="InterPro" id="IPR002589">
    <property type="entry name" value="Macro_dom"/>
</dbReference>
<feature type="compositionally biased region" description="Polar residues" evidence="6">
    <location>
        <begin position="1995"/>
        <end position="2015"/>
    </location>
</feature>
<keyword evidence="4" id="KW-0520">NAD</keyword>
<feature type="compositionally biased region" description="Polar residues" evidence="6">
    <location>
        <begin position="148"/>
        <end position="157"/>
    </location>
</feature>
<feature type="compositionally biased region" description="Polar residues" evidence="6">
    <location>
        <begin position="321"/>
        <end position="332"/>
    </location>
</feature>
<dbReference type="GO" id="GO:0003950">
    <property type="term" value="F:NAD+ poly-ADP-ribosyltransferase activity"/>
    <property type="evidence" value="ECO:0007669"/>
    <property type="project" value="TreeGrafter"/>
</dbReference>
<name>A0A210QKL1_MIZYE</name>
<keyword evidence="5" id="KW-0539">Nucleus</keyword>
<feature type="region of interest" description="Disordered" evidence="6">
    <location>
        <begin position="2289"/>
        <end position="2323"/>
    </location>
</feature>